<keyword evidence="3" id="KW-0067">ATP-binding</keyword>
<dbReference type="PANTHER" id="PTHR37825">
    <property type="entry name" value="TRNA(MET) CYTIDINE ACETATE LIGASE"/>
    <property type="match status" value="1"/>
</dbReference>
<dbReference type="Pfam" id="PF05636">
    <property type="entry name" value="HIGH_NTase1"/>
    <property type="match status" value="1"/>
</dbReference>
<dbReference type="GO" id="GO:0016879">
    <property type="term" value="F:ligase activity, forming carbon-nitrogen bonds"/>
    <property type="evidence" value="ECO:0007669"/>
    <property type="project" value="UniProtKB-UniRule"/>
</dbReference>
<evidence type="ECO:0000256" key="3">
    <source>
        <dbReference type="HAMAP-Rule" id="MF_01539"/>
    </source>
</evidence>
<keyword evidence="1 3" id="KW-0436">Ligase</keyword>
<dbReference type="STRING" id="582692.SAMN05720606_117128"/>
<name>A0A1G5KX02_9BACL</name>
<feature type="binding site" evidence="3">
    <location>
        <position position="168"/>
    </location>
    <ligand>
        <name>ATP</name>
        <dbReference type="ChEBI" id="CHEBI:30616"/>
    </ligand>
</feature>
<dbReference type="SUPFAM" id="SSF52374">
    <property type="entry name" value="Nucleotidylyl transferase"/>
    <property type="match status" value="1"/>
</dbReference>
<gene>
    <name evidence="3" type="primary">tmcAL</name>
    <name evidence="4" type="ORF">SAMN05720606_117128</name>
</gene>
<dbReference type="GO" id="GO:0016740">
    <property type="term" value="F:transferase activity"/>
    <property type="evidence" value="ECO:0007669"/>
    <property type="project" value="UniProtKB-KW"/>
</dbReference>
<keyword evidence="3" id="KW-0963">Cytoplasm</keyword>
<protein>
    <recommendedName>
        <fullName evidence="3">tRNA(Met) cytidine acetate ligase</fullName>
        <ecNumber evidence="3">6.3.4.-</ecNumber>
    </recommendedName>
</protein>
<keyword evidence="3" id="KW-0694">RNA-binding</keyword>
<comment type="similarity">
    <text evidence="3">Belongs to the TmcAL family.</text>
</comment>
<dbReference type="HAMAP" id="MF_01539">
    <property type="entry name" value="TmcAL"/>
    <property type="match status" value="1"/>
</dbReference>
<proteinExistence type="inferred from homology"/>
<evidence type="ECO:0000313" key="5">
    <source>
        <dbReference type="Proteomes" id="UP000198538"/>
    </source>
</evidence>
<evidence type="ECO:0000256" key="2">
    <source>
        <dbReference type="ARBA" id="ARBA00022694"/>
    </source>
</evidence>
<keyword evidence="2 3" id="KW-0819">tRNA processing</keyword>
<comment type="function">
    <text evidence="3">Catalyzes the formation of N(4)-acetylcytidine (ac(4)C) at the wobble position of elongator tRNA(Met), using acetate and ATP as substrates. First activates an acetate ion to form acetyladenylate (Ac-AMP) and then transfers the acetyl group to tRNA to form ac(4)C34.</text>
</comment>
<dbReference type="AlphaFoldDB" id="A0A1G5KX02"/>
<dbReference type="PANTHER" id="PTHR37825:SF1">
    <property type="entry name" value="TRNA(MET) CYTIDINE ACETATE LIGASE"/>
    <property type="match status" value="1"/>
</dbReference>
<sequence>MKAVGVIVEYNPLHNGHVHHLNESRRLSGADAVVAVMSGPFLQRGEPAIVGKRARTEMALHAGADLVLELPVAYAVQPAEWFAFGAVSLLHRTGVVDSLCFGSESGDIDSLQRIARVLAVEPAGLREDIARRLREGASYPAAYAGAAAALAPGGVDAHDAAALLEQPNNSLGLHYLIALQRLGSAIQPLTTARTGAAYHQATPGPGAIASATAVRRLLLADGPKAAAPYVPAATLAILHREWQEGRAPMHWERFAQPLLHIAATRRASELERIAEVTEGLEHRLIRALAQLPEPSVETLLNALKTRRYTRTKLQRMLAHLLLNHTKEECSPERLATGPGYLRILGFTSTGQSLLKQMKKTATLPVVMKPSTFEHAQLELDIQAQAAYALAHDQQDSRNISRIMYSDYYESPVRI</sequence>
<dbReference type="GO" id="GO:0006400">
    <property type="term" value="P:tRNA modification"/>
    <property type="evidence" value="ECO:0007669"/>
    <property type="project" value="UniProtKB-UniRule"/>
</dbReference>
<dbReference type="GO" id="GO:0005737">
    <property type="term" value="C:cytoplasm"/>
    <property type="evidence" value="ECO:0007669"/>
    <property type="project" value="UniProtKB-SubCell"/>
</dbReference>
<dbReference type="InterPro" id="IPR014729">
    <property type="entry name" value="Rossmann-like_a/b/a_fold"/>
</dbReference>
<dbReference type="EMBL" id="FMVM01000017">
    <property type="protein sequence ID" value="SCZ04884.1"/>
    <property type="molecule type" value="Genomic_DNA"/>
</dbReference>
<keyword evidence="5" id="KW-1185">Reference proteome</keyword>
<comment type="catalytic activity">
    <reaction evidence="3">
        <text>cytidine(34) in elongator tRNA(Met) + acetate + ATP = N(4)-acetylcytidine(34) in elongator tRNA(Met) + AMP + diphosphate</text>
        <dbReference type="Rhea" id="RHEA:58144"/>
        <dbReference type="Rhea" id="RHEA-COMP:10693"/>
        <dbReference type="Rhea" id="RHEA-COMP:10694"/>
        <dbReference type="ChEBI" id="CHEBI:30089"/>
        <dbReference type="ChEBI" id="CHEBI:30616"/>
        <dbReference type="ChEBI" id="CHEBI:33019"/>
        <dbReference type="ChEBI" id="CHEBI:74900"/>
        <dbReference type="ChEBI" id="CHEBI:82748"/>
        <dbReference type="ChEBI" id="CHEBI:456215"/>
    </reaction>
</comment>
<feature type="binding site" evidence="3">
    <location>
        <position position="102"/>
    </location>
    <ligand>
        <name>ATP</name>
        <dbReference type="ChEBI" id="CHEBI:30616"/>
    </ligand>
</feature>
<dbReference type="NCBIfam" id="NF010191">
    <property type="entry name" value="PRK13670.1"/>
    <property type="match status" value="1"/>
</dbReference>
<dbReference type="GO" id="GO:0000049">
    <property type="term" value="F:tRNA binding"/>
    <property type="evidence" value="ECO:0007669"/>
    <property type="project" value="UniProtKB-KW"/>
</dbReference>
<dbReference type="Proteomes" id="UP000198538">
    <property type="component" value="Unassembled WGS sequence"/>
</dbReference>
<reference evidence="5" key="1">
    <citation type="submission" date="2016-10" db="EMBL/GenBank/DDBJ databases">
        <authorList>
            <person name="Varghese N."/>
            <person name="Submissions S."/>
        </authorList>
    </citation>
    <scope>NUCLEOTIDE SEQUENCE [LARGE SCALE GENOMIC DNA]</scope>
    <source>
        <strain evidence="5">BL9</strain>
    </source>
</reference>
<keyword evidence="4" id="KW-0808">Transferase</keyword>
<feature type="binding site" evidence="3">
    <location>
        <begin position="7"/>
        <end position="20"/>
    </location>
    <ligand>
        <name>ATP</name>
        <dbReference type="ChEBI" id="CHEBI:30616"/>
    </ligand>
</feature>
<feature type="binding site" evidence="3">
    <location>
        <position position="193"/>
    </location>
    <ligand>
        <name>ATP</name>
        <dbReference type="ChEBI" id="CHEBI:30616"/>
    </ligand>
</feature>
<evidence type="ECO:0000313" key="4">
    <source>
        <dbReference type="EMBL" id="SCZ04884.1"/>
    </source>
</evidence>
<keyword evidence="3" id="KW-0547">Nucleotide-binding</keyword>
<dbReference type="GO" id="GO:0005524">
    <property type="term" value="F:ATP binding"/>
    <property type="evidence" value="ECO:0007669"/>
    <property type="project" value="UniProtKB-KW"/>
</dbReference>
<accession>A0A1G5KX02</accession>
<evidence type="ECO:0000256" key="1">
    <source>
        <dbReference type="ARBA" id="ARBA00022598"/>
    </source>
</evidence>
<organism evidence="4 5">
    <name type="scientific">Paenibacillus polysaccharolyticus</name>
    <dbReference type="NCBI Taxonomy" id="582692"/>
    <lineage>
        <taxon>Bacteria</taxon>
        <taxon>Bacillati</taxon>
        <taxon>Bacillota</taxon>
        <taxon>Bacilli</taxon>
        <taxon>Bacillales</taxon>
        <taxon>Paenibacillaceae</taxon>
        <taxon>Paenibacillus</taxon>
    </lineage>
</organism>
<dbReference type="InterPro" id="IPR008513">
    <property type="entry name" value="tRNA(Met)_cyd_acetate_ligase"/>
</dbReference>
<dbReference type="EC" id="6.3.4.-" evidence="3"/>
<comment type="subcellular location">
    <subcellularLocation>
        <location evidence="3">Cytoplasm</location>
    </subcellularLocation>
</comment>
<keyword evidence="3" id="KW-0820">tRNA-binding</keyword>
<dbReference type="RefSeq" id="WP_090923909.1">
    <property type="nucleotide sequence ID" value="NZ_FMVM01000017.1"/>
</dbReference>
<comment type="caution">
    <text evidence="3">Lacks conserved residue(s) required for the propagation of feature annotation.</text>
</comment>
<dbReference type="Gene3D" id="3.40.50.620">
    <property type="entry name" value="HUPs"/>
    <property type="match status" value="1"/>
</dbReference>